<feature type="transmembrane region" description="Helical" evidence="5">
    <location>
        <begin position="272"/>
        <end position="294"/>
    </location>
</feature>
<dbReference type="GO" id="GO:0022857">
    <property type="term" value="F:transmembrane transporter activity"/>
    <property type="evidence" value="ECO:0007669"/>
    <property type="project" value="InterPro"/>
</dbReference>
<reference evidence="7 8" key="1">
    <citation type="submission" date="2018-06" db="EMBL/GenBank/DDBJ databases">
        <title>Sphaerisporangium craniellae sp. nov., isolated from a marine sponge in the South China Sea.</title>
        <authorList>
            <person name="Li L."/>
        </authorList>
    </citation>
    <scope>NUCLEOTIDE SEQUENCE [LARGE SCALE GENOMIC DNA]</scope>
    <source>
        <strain evidence="7 8">LHW63015</strain>
    </source>
</reference>
<dbReference type="PROSITE" id="PS50850">
    <property type="entry name" value="MFS"/>
    <property type="match status" value="1"/>
</dbReference>
<dbReference type="SUPFAM" id="SSF103473">
    <property type="entry name" value="MFS general substrate transporter"/>
    <property type="match status" value="1"/>
</dbReference>
<dbReference type="Proteomes" id="UP000253303">
    <property type="component" value="Unassembled WGS sequence"/>
</dbReference>
<dbReference type="PANTHER" id="PTHR23514:SF13">
    <property type="entry name" value="INNER MEMBRANE PROTEIN YBJJ"/>
    <property type="match status" value="1"/>
</dbReference>
<feature type="transmembrane region" description="Helical" evidence="5">
    <location>
        <begin position="334"/>
        <end position="352"/>
    </location>
</feature>
<dbReference type="CDD" id="cd17393">
    <property type="entry name" value="MFS_MosC_like"/>
    <property type="match status" value="1"/>
</dbReference>
<evidence type="ECO:0000313" key="7">
    <source>
        <dbReference type="EMBL" id="RBQ16318.1"/>
    </source>
</evidence>
<comment type="subcellular location">
    <subcellularLocation>
        <location evidence="1">Cell membrane</location>
        <topology evidence="1">Multi-pass membrane protein</topology>
    </subcellularLocation>
</comment>
<evidence type="ECO:0000256" key="5">
    <source>
        <dbReference type="SAM" id="Phobius"/>
    </source>
</evidence>
<dbReference type="OrthoDB" id="151222at2"/>
<dbReference type="InterPro" id="IPR011701">
    <property type="entry name" value="MFS"/>
</dbReference>
<keyword evidence="8" id="KW-1185">Reference proteome</keyword>
<feature type="transmembrane region" description="Helical" evidence="5">
    <location>
        <begin position="201"/>
        <end position="220"/>
    </location>
</feature>
<dbReference type="AlphaFoldDB" id="A0A366LQZ9"/>
<keyword evidence="4 5" id="KW-0472">Membrane</keyword>
<feature type="transmembrane region" description="Helical" evidence="5">
    <location>
        <begin position="159"/>
        <end position="181"/>
    </location>
</feature>
<evidence type="ECO:0000256" key="3">
    <source>
        <dbReference type="ARBA" id="ARBA00022989"/>
    </source>
</evidence>
<organism evidence="7 8">
    <name type="scientific">Spongiactinospora rosea</name>
    <dbReference type="NCBI Taxonomy" id="2248750"/>
    <lineage>
        <taxon>Bacteria</taxon>
        <taxon>Bacillati</taxon>
        <taxon>Actinomycetota</taxon>
        <taxon>Actinomycetes</taxon>
        <taxon>Streptosporangiales</taxon>
        <taxon>Streptosporangiaceae</taxon>
        <taxon>Spongiactinospora</taxon>
    </lineage>
</organism>
<dbReference type="EMBL" id="QMEY01000017">
    <property type="protein sequence ID" value="RBQ16318.1"/>
    <property type="molecule type" value="Genomic_DNA"/>
</dbReference>
<dbReference type="Pfam" id="PF07690">
    <property type="entry name" value="MFS_1"/>
    <property type="match status" value="1"/>
</dbReference>
<dbReference type="PANTHER" id="PTHR23514">
    <property type="entry name" value="BYPASS OF STOP CODON PROTEIN 6"/>
    <property type="match status" value="1"/>
</dbReference>
<feature type="transmembrane region" description="Helical" evidence="5">
    <location>
        <begin position="358"/>
        <end position="382"/>
    </location>
</feature>
<dbReference type="InterPro" id="IPR020846">
    <property type="entry name" value="MFS_dom"/>
</dbReference>
<feature type="transmembrane region" description="Helical" evidence="5">
    <location>
        <begin position="133"/>
        <end position="153"/>
    </location>
</feature>
<dbReference type="RefSeq" id="WP_113984299.1">
    <property type="nucleotide sequence ID" value="NZ_QMEY01000017.1"/>
</dbReference>
<sequence length="392" mass="39479">MRSARVSIVSVFIVFVLNGLIAGSWGPRMPALADRIEAGPGALGLALLGANVGLIAAASFAGRACARLGARVMVLASAIAASAVLPVLALVTSPLQLGLVLVLLGASFGAFDVSMNVAAVGVIRGTGRPLMPVFHAGFSFGALTGSLGAAFAAGRQVALLPYFGVAAVAALTLTAAVIRFVPREEPAPGTARRAGLDRGLLRRPALWLLGGIAFVAAIVEGSSYDWSALFAVRERGLPEAAGAILFSAFCLTMGLVRLAGERIQRRFGAARILVTGSLLAGAGLLTAATVPVAWFTYAGYVLAGGGIAFAFPVVLDLAGAAGLRADGTGGEREIGFVTTIAYSGFLIGPPMIGGLAQLTGLSFAIGFAGAVALLIAPLTLAAESTMKHGLPT</sequence>
<feature type="transmembrane region" description="Helical" evidence="5">
    <location>
        <begin position="38"/>
        <end position="60"/>
    </location>
</feature>
<dbReference type="InterPro" id="IPR051788">
    <property type="entry name" value="MFS_Transporter"/>
</dbReference>
<evidence type="ECO:0000313" key="8">
    <source>
        <dbReference type="Proteomes" id="UP000253303"/>
    </source>
</evidence>
<name>A0A366LQZ9_9ACTN</name>
<accession>A0A366LQZ9</accession>
<gene>
    <name evidence="7" type="ORF">DP939_30600</name>
</gene>
<dbReference type="GO" id="GO:0005886">
    <property type="term" value="C:plasma membrane"/>
    <property type="evidence" value="ECO:0007669"/>
    <property type="project" value="UniProtKB-SubCell"/>
</dbReference>
<feature type="transmembrane region" description="Helical" evidence="5">
    <location>
        <begin position="240"/>
        <end position="260"/>
    </location>
</feature>
<evidence type="ECO:0000256" key="1">
    <source>
        <dbReference type="ARBA" id="ARBA00004651"/>
    </source>
</evidence>
<feature type="domain" description="Major facilitator superfamily (MFS) profile" evidence="6">
    <location>
        <begin position="205"/>
        <end position="392"/>
    </location>
</feature>
<evidence type="ECO:0000256" key="4">
    <source>
        <dbReference type="ARBA" id="ARBA00023136"/>
    </source>
</evidence>
<feature type="transmembrane region" description="Helical" evidence="5">
    <location>
        <begin position="97"/>
        <end position="121"/>
    </location>
</feature>
<comment type="caution">
    <text evidence="7">The sequence shown here is derived from an EMBL/GenBank/DDBJ whole genome shotgun (WGS) entry which is preliminary data.</text>
</comment>
<keyword evidence="3 5" id="KW-1133">Transmembrane helix</keyword>
<evidence type="ECO:0000256" key="2">
    <source>
        <dbReference type="ARBA" id="ARBA00022692"/>
    </source>
</evidence>
<dbReference type="InterPro" id="IPR036259">
    <property type="entry name" value="MFS_trans_sf"/>
</dbReference>
<protein>
    <submittedName>
        <fullName evidence="7">MFS transporter</fullName>
    </submittedName>
</protein>
<keyword evidence="2 5" id="KW-0812">Transmembrane</keyword>
<feature type="transmembrane region" description="Helical" evidence="5">
    <location>
        <begin position="300"/>
        <end position="322"/>
    </location>
</feature>
<proteinExistence type="predicted"/>
<evidence type="ECO:0000259" key="6">
    <source>
        <dbReference type="PROSITE" id="PS50850"/>
    </source>
</evidence>
<feature type="transmembrane region" description="Helical" evidence="5">
    <location>
        <begin position="72"/>
        <end position="91"/>
    </location>
</feature>
<dbReference type="Gene3D" id="1.20.1250.20">
    <property type="entry name" value="MFS general substrate transporter like domains"/>
    <property type="match status" value="2"/>
</dbReference>